<evidence type="ECO:0000313" key="4">
    <source>
        <dbReference type="Proteomes" id="UP000238274"/>
    </source>
</evidence>
<feature type="compositionally biased region" description="Basic and acidic residues" evidence="1">
    <location>
        <begin position="867"/>
        <end position="892"/>
    </location>
</feature>
<dbReference type="InterPro" id="IPR052579">
    <property type="entry name" value="Zinc_finger_SWIM"/>
</dbReference>
<accession>A0A2S4UXH4</accession>
<feature type="compositionally biased region" description="Acidic residues" evidence="1">
    <location>
        <begin position="792"/>
        <end position="805"/>
    </location>
</feature>
<reference evidence="3 4" key="1">
    <citation type="submission" date="2017-12" db="EMBL/GenBank/DDBJ databases">
        <title>Gene loss provides genomic basis for host adaptation in cereal stripe rust fungi.</title>
        <authorList>
            <person name="Xia C."/>
        </authorList>
    </citation>
    <scope>NUCLEOTIDE SEQUENCE [LARGE SCALE GENOMIC DNA]</scope>
    <source>
        <strain evidence="3 4">93TX-2</strain>
    </source>
</reference>
<organism evidence="3 4">
    <name type="scientific">Puccinia striiformis</name>
    <dbReference type="NCBI Taxonomy" id="27350"/>
    <lineage>
        <taxon>Eukaryota</taxon>
        <taxon>Fungi</taxon>
        <taxon>Dikarya</taxon>
        <taxon>Basidiomycota</taxon>
        <taxon>Pucciniomycotina</taxon>
        <taxon>Pucciniomycetes</taxon>
        <taxon>Pucciniales</taxon>
        <taxon>Pucciniaceae</taxon>
        <taxon>Puccinia</taxon>
    </lineage>
</organism>
<feature type="compositionally biased region" description="Basic and acidic residues" evidence="1">
    <location>
        <begin position="836"/>
        <end position="854"/>
    </location>
</feature>
<feature type="compositionally biased region" description="Basic and acidic residues" evidence="1">
    <location>
        <begin position="80"/>
        <end position="95"/>
    </location>
</feature>
<comment type="caution">
    <text evidence="3">The sequence shown here is derived from an EMBL/GenBank/DDBJ whole genome shotgun (WGS) entry which is preliminary data.</text>
</comment>
<feature type="compositionally biased region" description="Low complexity" evidence="1">
    <location>
        <begin position="806"/>
        <end position="816"/>
    </location>
</feature>
<feature type="region of interest" description="Disordered" evidence="1">
    <location>
        <begin position="722"/>
        <end position="744"/>
    </location>
</feature>
<protein>
    <recommendedName>
        <fullName evidence="2">MULE transposase domain-containing protein</fullName>
    </recommendedName>
</protein>
<dbReference type="AlphaFoldDB" id="A0A2S4UXH4"/>
<feature type="compositionally biased region" description="Acidic residues" evidence="1">
    <location>
        <begin position="855"/>
        <end position="866"/>
    </location>
</feature>
<dbReference type="VEuPathDB" id="FungiDB:PSTT_00261"/>
<dbReference type="PANTHER" id="PTHR31569:SF4">
    <property type="entry name" value="SWIM-TYPE DOMAIN-CONTAINING PROTEIN"/>
    <property type="match status" value="1"/>
</dbReference>
<dbReference type="CDD" id="cd22744">
    <property type="entry name" value="OTU"/>
    <property type="match status" value="1"/>
</dbReference>
<dbReference type="PANTHER" id="PTHR31569">
    <property type="entry name" value="SWIM-TYPE DOMAIN-CONTAINING PROTEIN"/>
    <property type="match status" value="1"/>
</dbReference>
<evidence type="ECO:0000256" key="1">
    <source>
        <dbReference type="SAM" id="MobiDB-lite"/>
    </source>
</evidence>
<evidence type="ECO:0000313" key="3">
    <source>
        <dbReference type="EMBL" id="POW01994.1"/>
    </source>
</evidence>
<evidence type="ECO:0000259" key="2">
    <source>
        <dbReference type="Pfam" id="PF10551"/>
    </source>
</evidence>
<feature type="compositionally biased region" description="Basic residues" evidence="1">
    <location>
        <begin position="447"/>
        <end position="457"/>
    </location>
</feature>
<keyword evidence="4" id="KW-1185">Reference proteome</keyword>
<dbReference type="Pfam" id="PF10551">
    <property type="entry name" value="MULE"/>
    <property type="match status" value="1"/>
</dbReference>
<feature type="domain" description="MULE transposase" evidence="2">
    <location>
        <begin position="365"/>
        <end position="422"/>
    </location>
</feature>
<reference evidence="4" key="2">
    <citation type="journal article" date="2018" name="BMC Genomics">
        <title>Genomic insights into host adaptation between the wheat stripe rust pathogen (Puccinia striiformis f. sp. tritici) and the barley stripe rust pathogen (Puccinia striiformis f. sp. hordei).</title>
        <authorList>
            <person name="Xia C."/>
            <person name="Wang M."/>
            <person name="Yin C."/>
            <person name="Cornejo O.E."/>
            <person name="Hulbert S.H."/>
            <person name="Chen X."/>
        </authorList>
    </citation>
    <scope>NUCLEOTIDE SEQUENCE [LARGE SCALE GENOMIC DNA]</scope>
    <source>
        <strain evidence="4">93TX-2</strain>
    </source>
</reference>
<sequence>MASTPPNPPQAGIIVPQEVWAQMQQFMAAFGLPGPIVIPPAPAPIVTPLAQSSVIGIGEGSLIMDIDDEEDLSDPPPQDTHVDQLPEENDRQEKEDSLEDDLSVKSPGDLVVRPALRPGVITNLCEYDYNTGEPLDPPPVGQFLSMADVVAFCQEWAKHHGYTVSTGRSNANKNVYIRCGRSGDFRGQQLNPAGRQTATKKICCPFEVKGSIPTSRKIMNKVWTLEIREPEHNHEPSYSPLAHAAHKRVTLEQVIAIQKLSQSKIKPTQILIQLRTSNNETYATNKTISNVLQKQRLKDLDGRTPIQVLLDILKESNWTYNVKVNSSGNILNLFFAHPGSIHLARIHHHVALLDSISTAFTPPFEDQDSYEWAVNNLKKFIWRPQRIPPVFVTDRDSALRNALAEVFPDSQRNLCTWHLTQNIVTNCKKYFGTDKNDADDDTDGRNDKKKHKKKQQKKATDKEEDESTNPWKAFLRVWGKVANSKTPELYVTHLDELKAHLATRPAVLEYIETPMVPVKELFVVAWACQYPHLCNLNTSRVESGHAYLKRFIVNSTGDLLSVFKSLGLAVDNQINHVHESICRDTVKTLVNVPKSFVPLLGKISTFVIKECLQQFERLVNLDPTEPCSHTVTIGLGIPCAHRIRELMEDDKFVAPKDFHLQWHLRYNPEFTRTEEEEIDLDEELRIITMSLTHERPTTADDLLAQMKGIAAGTHKAVTIQVPEVKKNTKGRPSTKAERLTSTKRQPSAFEIVEAKLKKEQLARKQALKAQKGNKSKRIKKNEPTEPPKIYSEDEYSPGSDLDDFDFSLLDAGGAEELLSEASDEEAEEAEIQEEKEESKKENKEESEQDNKENDHSEEENEQSGEEDDKKHEKKIEIDSQTNDKKHEKKIETDSQTNDTAANNNEHEETIVQGGGVTLLTKGRYALQIPPNLQPYITQVFDPTADRNCGFCCIARALGYKEDGWFQVRQELLKEATDHQAAYSKLQGGEETMESIIKNLEVKSKKTRISGDKWLDKMAHGQMLANAYKRPVIFLLISDCNTFLPLRAGPSEQCEPIYLLHVNGNHWILALVQGKDGVKPVPPPVLATRMTTKIAKSWLSHIQKGIHLYAKATRF</sequence>
<dbReference type="VEuPathDB" id="FungiDB:PSTT_00262"/>
<feature type="region of interest" description="Disordered" evidence="1">
    <location>
        <begin position="434"/>
        <end position="465"/>
    </location>
</feature>
<dbReference type="InterPro" id="IPR018289">
    <property type="entry name" value="MULE_transposase_dom"/>
</dbReference>
<dbReference type="EMBL" id="PKSM01000222">
    <property type="protein sequence ID" value="POW01994.1"/>
    <property type="molecule type" value="Genomic_DNA"/>
</dbReference>
<name>A0A2S4UXH4_9BASI</name>
<dbReference type="OrthoDB" id="1880067at2759"/>
<feature type="compositionally biased region" description="Acidic residues" evidence="1">
    <location>
        <begin position="817"/>
        <end position="835"/>
    </location>
</feature>
<gene>
    <name evidence="3" type="ORF">PSHT_12263</name>
</gene>
<reference evidence="4" key="3">
    <citation type="journal article" date="2018" name="Mol. Plant Microbe Interact.">
        <title>Genome sequence resources for the wheat stripe rust pathogen (Puccinia striiformis f. sp. tritici) and the barley stripe rust pathogen (Puccinia striiformis f. sp. hordei).</title>
        <authorList>
            <person name="Xia C."/>
            <person name="Wang M."/>
            <person name="Yin C."/>
            <person name="Cornejo O.E."/>
            <person name="Hulbert S.H."/>
            <person name="Chen X."/>
        </authorList>
    </citation>
    <scope>NUCLEOTIDE SEQUENCE [LARGE SCALE GENOMIC DNA]</scope>
    <source>
        <strain evidence="4">93TX-2</strain>
    </source>
</reference>
<dbReference type="Proteomes" id="UP000238274">
    <property type="component" value="Unassembled WGS sequence"/>
</dbReference>
<feature type="region of interest" description="Disordered" evidence="1">
    <location>
        <begin position="67"/>
        <end position="106"/>
    </location>
</feature>
<dbReference type="VEuPathDB" id="FungiDB:PSHT_12263"/>
<feature type="region of interest" description="Disordered" evidence="1">
    <location>
        <begin position="762"/>
        <end position="909"/>
    </location>
</feature>
<feature type="compositionally biased region" description="Polar residues" evidence="1">
    <location>
        <begin position="893"/>
        <end position="903"/>
    </location>
</feature>
<proteinExistence type="predicted"/>